<gene>
    <name evidence="1" type="ORF">P8V03_12005</name>
</gene>
<name>A0ABU4JUN7_9CLOT</name>
<sequence length="337" mass="38353">MNTSHDIENIRLTAAEIGELWSTYMNNSASKCLLSYFINKVKDPNISELVEFSLDLSETHLKVIEDIFKTVNHPIPQGFNEKDFNINGEKLFSDSFMLQYIKYLSRFSLYNYSEALTVSSREDVRKFFTDSIQSAVELSNKNDDVLLSKGLYIRSPYLNVPEEVSFVSKKSYIQDLFGDKRPLNSLEITQVFINMQTNILGKAFAMGLSQTIKDRKIKDYIIRGKEIAEKHIDVFSDLLKESDLPSPMTFDAEITKATDPIFSDKLVMFHFIGLTAFGVASYGNALSKSMRADVSATFTRLAAEIAKYAKDGIDIMIDNEWLEEVPNAIDRKKLIEV</sequence>
<dbReference type="RefSeq" id="WP_318798279.1">
    <property type="nucleotide sequence ID" value="NZ_JARUJP010000013.1"/>
</dbReference>
<dbReference type="InterPro" id="IPR012347">
    <property type="entry name" value="Ferritin-like"/>
</dbReference>
<reference evidence="1 2" key="1">
    <citation type="submission" date="2023-04" db="EMBL/GenBank/DDBJ databases">
        <title>Clostridium tannerae sp. nov., isolated from the fecal material of an alpaca.</title>
        <authorList>
            <person name="Miller S."/>
            <person name="Hendry M."/>
            <person name="King J."/>
            <person name="Sankaranarayanan K."/>
            <person name="Lawson P.A."/>
        </authorList>
    </citation>
    <scope>NUCLEOTIDE SEQUENCE [LARGE SCALE GENOMIC DNA]</scope>
    <source>
        <strain evidence="1 2">A1-XYC3</strain>
    </source>
</reference>
<dbReference type="InterPro" id="IPR021617">
    <property type="entry name" value="DUF3231"/>
</dbReference>
<dbReference type="Gene3D" id="1.20.1260.10">
    <property type="match status" value="2"/>
</dbReference>
<comment type="caution">
    <text evidence="1">The sequence shown here is derived from an EMBL/GenBank/DDBJ whole genome shotgun (WGS) entry which is preliminary data.</text>
</comment>
<keyword evidence="2" id="KW-1185">Reference proteome</keyword>
<dbReference type="Proteomes" id="UP001281656">
    <property type="component" value="Unassembled WGS sequence"/>
</dbReference>
<evidence type="ECO:0000313" key="2">
    <source>
        <dbReference type="Proteomes" id="UP001281656"/>
    </source>
</evidence>
<dbReference type="Pfam" id="PF11553">
    <property type="entry name" value="DUF3231"/>
    <property type="match status" value="2"/>
</dbReference>
<dbReference type="EMBL" id="JARUJP010000013">
    <property type="protein sequence ID" value="MDW8801870.1"/>
    <property type="molecule type" value="Genomic_DNA"/>
</dbReference>
<accession>A0ABU4JUN7</accession>
<protein>
    <submittedName>
        <fullName evidence="1">DUF3231 family protein</fullName>
    </submittedName>
</protein>
<evidence type="ECO:0000313" key="1">
    <source>
        <dbReference type="EMBL" id="MDW8801870.1"/>
    </source>
</evidence>
<proteinExistence type="predicted"/>
<organism evidence="1 2">
    <name type="scientific">Clostridium tanneri</name>
    <dbReference type="NCBI Taxonomy" id="3037988"/>
    <lineage>
        <taxon>Bacteria</taxon>
        <taxon>Bacillati</taxon>
        <taxon>Bacillota</taxon>
        <taxon>Clostridia</taxon>
        <taxon>Eubacteriales</taxon>
        <taxon>Clostridiaceae</taxon>
        <taxon>Clostridium</taxon>
    </lineage>
</organism>